<evidence type="ECO:0000313" key="2">
    <source>
        <dbReference type="EMBL" id="CEG17364.1"/>
    </source>
</evidence>
<dbReference type="Proteomes" id="UP000052230">
    <property type="component" value="Unassembled WGS sequence"/>
</dbReference>
<comment type="caution">
    <text evidence="2">The sequence shown here is derived from an EMBL/GenBank/DDBJ whole genome shotgun (WGS) entry which is preliminary data.</text>
</comment>
<accession>A0A0U5FHR2</accession>
<evidence type="ECO:0000313" key="3">
    <source>
        <dbReference type="Proteomes" id="UP000052230"/>
    </source>
</evidence>
<sequence>MRAGRRPTATIATDRSKRHQRGQRPNRSVTVAPYDQSFTPLHPAGIDRGRAWVDP</sequence>
<gene>
    <name evidence="2" type="ORF">XAC3562_620025</name>
</gene>
<organism evidence="2 3">
    <name type="scientific">Xanthomonas citri pv. citri</name>
    <dbReference type="NCBI Taxonomy" id="611301"/>
    <lineage>
        <taxon>Bacteria</taxon>
        <taxon>Pseudomonadati</taxon>
        <taxon>Pseudomonadota</taxon>
        <taxon>Gammaproteobacteria</taxon>
        <taxon>Lysobacterales</taxon>
        <taxon>Lysobacteraceae</taxon>
        <taxon>Xanthomonas</taxon>
    </lineage>
</organism>
<feature type="region of interest" description="Disordered" evidence="1">
    <location>
        <begin position="1"/>
        <end position="55"/>
    </location>
</feature>
<name>A0A0U5FHR2_XANCI</name>
<dbReference type="EMBL" id="CCXZ01000158">
    <property type="protein sequence ID" value="CEG17364.1"/>
    <property type="molecule type" value="Genomic_DNA"/>
</dbReference>
<protein>
    <submittedName>
        <fullName evidence="2">Uncharacterized protein</fullName>
    </submittedName>
</protein>
<feature type="compositionally biased region" description="Basic and acidic residues" evidence="1">
    <location>
        <begin position="45"/>
        <end position="55"/>
    </location>
</feature>
<dbReference type="AlphaFoldDB" id="A0A0U5FHR2"/>
<proteinExistence type="predicted"/>
<keyword evidence="3" id="KW-1185">Reference proteome</keyword>
<evidence type="ECO:0000256" key="1">
    <source>
        <dbReference type="SAM" id="MobiDB-lite"/>
    </source>
</evidence>
<reference evidence="2 3" key="1">
    <citation type="submission" date="2014-09" db="EMBL/GenBank/DDBJ databases">
        <authorList>
            <person name="Regsiter A."/>
        </authorList>
    </citation>
    <scope>NUCLEOTIDE SEQUENCE [LARGE SCALE GENOMIC DNA]</scope>
</reference>